<keyword evidence="2" id="KW-0472">Membrane</keyword>
<dbReference type="PANTHER" id="PTHR30487">
    <property type="entry name" value="TYPE 4 PREPILIN-LIKE PROTEINS LEADER PEPTIDE-PROCESSING ENZYME"/>
    <property type="match status" value="1"/>
</dbReference>
<evidence type="ECO:0000313" key="4">
    <source>
        <dbReference type="EMBL" id="PHQ16683.1"/>
    </source>
</evidence>
<feature type="transmembrane region" description="Helical" evidence="2">
    <location>
        <begin position="61"/>
        <end position="82"/>
    </location>
</feature>
<dbReference type="AlphaFoldDB" id="A0A2G1UQE9"/>
<dbReference type="GO" id="GO:0005886">
    <property type="term" value="C:plasma membrane"/>
    <property type="evidence" value="ECO:0007669"/>
    <property type="project" value="TreeGrafter"/>
</dbReference>
<feature type="transmembrane region" description="Helical" evidence="2">
    <location>
        <begin position="12"/>
        <end position="32"/>
    </location>
</feature>
<evidence type="ECO:0000256" key="2">
    <source>
        <dbReference type="SAM" id="Phobius"/>
    </source>
</evidence>
<feature type="transmembrane region" description="Helical" evidence="2">
    <location>
        <begin position="38"/>
        <end position="54"/>
    </location>
</feature>
<evidence type="ECO:0000256" key="1">
    <source>
        <dbReference type="ARBA" id="ARBA00005801"/>
    </source>
</evidence>
<organism evidence="4 5">
    <name type="scientific">Marinobacter profundi</name>
    <dbReference type="NCBI Taxonomy" id="2666256"/>
    <lineage>
        <taxon>Bacteria</taxon>
        <taxon>Pseudomonadati</taxon>
        <taxon>Pseudomonadota</taxon>
        <taxon>Gammaproteobacteria</taxon>
        <taxon>Pseudomonadales</taxon>
        <taxon>Marinobacteraceae</taxon>
        <taxon>Marinobacter</taxon>
    </lineage>
</organism>
<accession>A0A2G1UQE9</accession>
<dbReference type="Pfam" id="PF01478">
    <property type="entry name" value="Peptidase_A24"/>
    <property type="match status" value="1"/>
</dbReference>
<protein>
    <submittedName>
        <fullName evidence="4">Prepilin peptidase</fullName>
    </submittedName>
</protein>
<dbReference type="Gene3D" id="1.20.120.1220">
    <property type="match status" value="1"/>
</dbReference>
<comment type="caution">
    <text evidence="4">The sequence shown here is derived from an EMBL/GenBank/DDBJ whole genome shotgun (WGS) entry which is preliminary data.</text>
</comment>
<keyword evidence="2" id="KW-0812">Transmembrane</keyword>
<proteinExistence type="inferred from homology"/>
<dbReference type="Proteomes" id="UP000231409">
    <property type="component" value="Unassembled WGS sequence"/>
</dbReference>
<evidence type="ECO:0000259" key="3">
    <source>
        <dbReference type="Pfam" id="PF01478"/>
    </source>
</evidence>
<dbReference type="GO" id="GO:0004190">
    <property type="term" value="F:aspartic-type endopeptidase activity"/>
    <property type="evidence" value="ECO:0007669"/>
    <property type="project" value="InterPro"/>
</dbReference>
<keyword evidence="2" id="KW-1133">Transmembrane helix</keyword>
<dbReference type="PANTHER" id="PTHR30487:SF0">
    <property type="entry name" value="PREPILIN LEADER PEPTIDASE_N-METHYLTRANSFERASE-RELATED"/>
    <property type="match status" value="1"/>
</dbReference>
<dbReference type="EMBL" id="NTFH01000003">
    <property type="protein sequence ID" value="PHQ16683.1"/>
    <property type="molecule type" value="Genomic_DNA"/>
</dbReference>
<feature type="domain" description="Prepilin type IV endopeptidase peptidase" evidence="3">
    <location>
        <begin position="16"/>
        <end position="118"/>
    </location>
</feature>
<name>A0A2G1UQE9_9GAMM</name>
<keyword evidence="5" id="KW-1185">Reference proteome</keyword>
<dbReference type="InterPro" id="IPR050882">
    <property type="entry name" value="Prepilin_peptidase/N-MTase"/>
</dbReference>
<evidence type="ECO:0000313" key="5">
    <source>
        <dbReference type="Proteomes" id="UP000231409"/>
    </source>
</evidence>
<feature type="transmembrane region" description="Helical" evidence="2">
    <location>
        <begin position="102"/>
        <end position="123"/>
    </location>
</feature>
<reference evidence="4 5" key="1">
    <citation type="submission" date="2017-09" db="EMBL/GenBank/DDBJ databases">
        <title>The draft genome sequences of Marinobacter sp. PWS21.</title>
        <authorList>
            <person name="Cao J."/>
        </authorList>
    </citation>
    <scope>NUCLEOTIDE SEQUENCE [LARGE SCALE GENOMIC DNA]</scope>
    <source>
        <strain evidence="4 5">PWS21</strain>
    </source>
</reference>
<comment type="similarity">
    <text evidence="1">Belongs to the peptidase A24 family.</text>
</comment>
<sequence>MQVGGVMELNNWAVTILFVGLVTAVISDFSSSRVPNKLTFSMVLVATVLHAWFGQWEGLMFASTGLVAGLLCFLPFHLFGAMGAGDVKLLAAVGTVVGPGTVVIAALMTILAGGVIALVYITVRGGLPAMLRRYSSMFVLLTAKQPQYIPPAPGEAAGLRFPYALAIACGTALAII</sequence>
<dbReference type="GO" id="GO:0006465">
    <property type="term" value="P:signal peptide processing"/>
    <property type="evidence" value="ECO:0007669"/>
    <property type="project" value="TreeGrafter"/>
</dbReference>
<dbReference type="InterPro" id="IPR000045">
    <property type="entry name" value="Prepilin_IV_endopep_pep"/>
</dbReference>
<gene>
    <name evidence="4" type="ORF">CLH61_01520</name>
</gene>